<gene>
    <name evidence="2" type="ORF">SAMN05660991_04351</name>
</gene>
<evidence type="ECO:0000313" key="2">
    <source>
        <dbReference type="EMBL" id="SEP26038.1"/>
    </source>
</evidence>
<evidence type="ECO:0000256" key="1">
    <source>
        <dbReference type="SAM" id="MobiDB-lite"/>
    </source>
</evidence>
<keyword evidence="3" id="KW-1185">Reference proteome</keyword>
<organism evidence="2 3">
    <name type="scientific">Trujillonella endophytica</name>
    <dbReference type="NCBI Taxonomy" id="673521"/>
    <lineage>
        <taxon>Bacteria</taxon>
        <taxon>Bacillati</taxon>
        <taxon>Actinomycetota</taxon>
        <taxon>Actinomycetes</taxon>
        <taxon>Geodermatophilales</taxon>
        <taxon>Geodermatophilaceae</taxon>
        <taxon>Trujillonella</taxon>
    </lineage>
</organism>
<dbReference type="EMBL" id="FOEE01000019">
    <property type="protein sequence ID" value="SEP26038.1"/>
    <property type="molecule type" value="Genomic_DNA"/>
</dbReference>
<feature type="region of interest" description="Disordered" evidence="1">
    <location>
        <begin position="1"/>
        <end position="21"/>
    </location>
</feature>
<sequence>MTARQPTRAARSRADAPTAAERARTVATCASAWVHTLGTGTSPLLGATTTTGGDVLLVVPRSGGLAAAVRRSPLGDLPARLTVTRRSLLPLRDPVRGQLELVGWLTAVAPGEEPALVLDYADACPADVLLDVGLTATLLRLDVAEVLLTEGGSCTTIEPEDFAAARPDALAADEVDLLGEHARGLAELSARVRLWAGEDDGVHLLGVDRFGVLFRVECPASRYDLRVPFPAPADDRTAFGTALAELLRCARA</sequence>
<evidence type="ECO:0008006" key="4">
    <source>
        <dbReference type="Google" id="ProtNLM"/>
    </source>
</evidence>
<accession>A0A1H8WFZ4</accession>
<dbReference type="Gene3D" id="3.20.180.10">
    <property type="entry name" value="PNP-oxidase-like"/>
    <property type="match status" value="1"/>
</dbReference>
<protein>
    <recommendedName>
        <fullName evidence="4">DUF2470 domain-containing protein</fullName>
    </recommendedName>
</protein>
<name>A0A1H8WFZ4_9ACTN</name>
<dbReference type="AlphaFoldDB" id="A0A1H8WFZ4"/>
<evidence type="ECO:0000313" key="3">
    <source>
        <dbReference type="Proteomes" id="UP000198960"/>
    </source>
</evidence>
<dbReference type="Proteomes" id="UP000198960">
    <property type="component" value="Unassembled WGS sequence"/>
</dbReference>
<dbReference type="InterPro" id="IPR037119">
    <property type="entry name" value="Haem_oxidase_HugZ-like_sf"/>
</dbReference>
<reference evidence="3" key="1">
    <citation type="submission" date="2016-10" db="EMBL/GenBank/DDBJ databases">
        <authorList>
            <person name="Varghese N."/>
            <person name="Submissions S."/>
        </authorList>
    </citation>
    <scope>NUCLEOTIDE SEQUENCE [LARGE SCALE GENOMIC DNA]</scope>
    <source>
        <strain evidence="3">DSM 45413</strain>
    </source>
</reference>
<dbReference type="RefSeq" id="WP_139220547.1">
    <property type="nucleotide sequence ID" value="NZ_FOEE01000019.1"/>
</dbReference>
<dbReference type="STRING" id="673521.SAMN05660991_04351"/>
<proteinExistence type="predicted"/>
<dbReference type="SUPFAM" id="SSF50475">
    <property type="entry name" value="FMN-binding split barrel"/>
    <property type="match status" value="1"/>
</dbReference>
<dbReference type="OrthoDB" id="3381348at2"/>